<dbReference type="Gramene" id="MELO3C028590.2.1">
    <property type="protein sequence ID" value="MELO3C028590.2.1"/>
    <property type="gene ID" value="MELO3C028590.2"/>
</dbReference>
<organism evidence="8">
    <name type="scientific">Cucumis melo</name>
    <name type="common">Muskmelon</name>
    <dbReference type="NCBI Taxonomy" id="3656"/>
    <lineage>
        <taxon>Eukaryota</taxon>
        <taxon>Viridiplantae</taxon>
        <taxon>Streptophyta</taxon>
        <taxon>Embryophyta</taxon>
        <taxon>Tracheophyta</taxon>
        <taxon>Spermatophyta</taxon>
        <taxon>Magnoliopsida</taxon>
        <taxon>eudicotyledons</taxon>
        <taxon>Gunneridae</taxon>
        <taxon>Pentapetalae</taxon>
        <taxon>rosids</taxon>
        <taxon>fabids</taxon>
        <taxon>Cucurbitales</taxon>
        <taxon>Cucurbitaceae</taxon>
        <taxon>Benincaseae</taxon>
        <taxon>Cucumis</taxon>
    </lineage>
</organism>
<sequence>SSSSSSSSSSYSSSFSSSSKTFVPTFLFIVTDMVRAPFYDKNGIKKGAWSAEEDEKLRAYVQEHGHCNWRELPRYAVSRNKNNSTGTKEGLLRCGKSCRLRWINYLRPDVKRGNYSKEEEQLILQLHQQYGNKWSMIATKLPGRTDNEIKNYWHTHLKKVKSNKNTKKHQNEEISGNNKSIQKRETTIISENKTNLTNEIMPLSHQIFESSPISTLSSEISTVTSNQESTQDSPPTPLFKFQEEPYDHHNNGDLWVNPLFVAENYLEAESDQNPINFGFIGGFNQPYDFELLDENYLFCQAMKELPENYQSQLYPF</sequence>
<dbReference type="EnsemblPlants" id="MELO3C028590.2.1">
    <property type="protein sequence ID" value="MELO3C028590.2.1"/>
    <property type="gene ID" value="MELO3C028590.2"/>
</dbReference>
<dbReference type="Pfam" id="PF00249">
    <property type="entry name" value="Myb_DNA-binding"/>
    <property type="match status" value="2"/>
</dbReference>
<feature type="domain" description="HTH myb-type" evidence="7">
    <location>
        <begin position="107"/>
        <end position="161"/>
    </location>
</feature>
<dbReference type="PROSITE" id="PS50090">
    <property type="entry name" value="MYB_LIKE"/>
    <property type="match status" value="2"/>
</dbReference>
<reference evidence="8" key="1">
    <citation type="submission" date="2023-03" db="UniProtKB">
        <authorList>
            <consortium name="EnsemblPlants"/>
        </authorList>
    </citation>
    <scope>IDENTIFICATION</scope>
</reference>
<proteinExistence type="predicted"/>
<evidence type="ECO:0000256" key="1">
    <source>
        <dbReference type="ARBA" id="ARBA00004123"/>
    </source>
</evidence>
<dbReference type="PANTHER" id="PTHR10641:SF1402">
    <property type="entry name" value="TRANSCRIPTION FACTOR MYB8-LIKE"/>
    <property type="match status" value="1"/>
</dbReference>
<keyword evidence="4" id="KW-0539">Nucleus</keyword>
<dbReference type="FunFam" id="1.10.10.60:FF:000001">
    <property type="entry name" value="MYB-related transcription factor"/>
    <property type="match status" value="1"/>
</dbReference>
<keyword evidence="2" id="KW-0677">Repeat</keyword>
<dbReference type="GO" id="GO:0005634">
    <property type="term" value="C:nucleus"/>
    <property type="evidence" value="ECO:0007669"/>
    <property type="project" value="UniProtKB-SubCell"/>
</dbReference>
<feature type="domain" description="HTH myb-type" evidence="7">
    <location>
        <begin position="41"/>
        <end position="106"/>
    </location>
</feature>
<dbReference type="InterPro" id="IPR009057">
    <property type="entry name" value="Homeodomain-like_sf"/>
</dbReference>
<keyword evidence="3" id="KW-0238">DNA-binding</keyword>
<protein>
    <submittedName>
        <fullName evidence="8">Uncharacterized protein</fullName>
    </submittedName>
</protein>
<dbReference type="InterPro" id="IPR017930">
    <property type="entry name" value="Myb_dom"/>
</dbReference>
<dbReference type="SUPFAM" id="SSF46689">
    <property type="entry name" value="Homeodomain-like"/>
    <property type="match status" value="1"/>
</dbReference>
<feature type="domain" description="Myb-like" evidence="6">
    <location>
        <begin position="107"/>
        <end position="157"/>
    </location>
</feature>
<accession>A0A9I9E4F1</accession>
<evidence type="ECO:0000256" key="4">
    <source>
        <dbReference type="ARBA" id="ARBA00023242"/>
    </source>
</evidence>
<evidence type="ECO:0000256" key="3">
    <source>
        <dbReference type="ARBA" id="ARBA00023125"/>
    </source>
</evidence>
<evidence type="ECO:0000313" key="8">
    <source>
        <dbReference type="EnsemblPlants" id="MELO3C028590.2.1"/>
    </source>
</evidence>
<dbReference type="AlphaFoldDB" id="A0A9I9E4F1"/>
<dbReference type="PROSITE" id="PS51294">
    <property type="entry name" value="HTH_MYB"/>
    <property type="match status" value="2"/>
</dbReference>
<dbReference type="Gene3D" id="1.10.10.60">
    <property type="entry name" value="Homeodomain-like"/>
    <property type="match status" value="2"/>
</dbReference>
<dbReference type="SMART" id="SM00717">
    <property type="entry name" value="SANT"/>
    <property type="match status" value="2"/>
</dbReference>
<dbReference type="GO" id="GO:0003677">
    <property type="term" value="F:DNA binding"/>
    <property type="evidence" value="ECO:0007669"/>
    <property type="project" value="UniProtKB-KW"/>
</dbReference>
<dbReference type="PANTHER" id="PTHR10641">
    <property type="entry name" value="MYB FAMILY TRANSCRIPTION FACTOR"/>
    <property type="match status" value="1"/>
</dbReference>
<name>A0A9I9E4F1_CUCME</name>
<dbReference type="InterPro" id="IPR001005">
    <property type="entry name" value="SANT/Myb"/>
</dbReference>
<feature type="domain" description="Myb-like" evidence="6">
    <location>
        <begin position="41"/>
        <end position="106"/>
    </location>
</feature>
<evidence type="ECO:0000259" key="6">
    <source>
        <dbReference type="PROSITE" id="PS50090"/>
    </source>
</evidence>
<dbReference type="CDD" id="cd00167">
    <property type="entry name" value="SANT"/>
    <property type="match status" value="2"/>
</dbReference>
<evidence type="ECO:0000256" key="5">
    <source>
        <dbReference type="SAM" id="MobiDB-lite"/>
    </source>
</evidence>
<comment type="subcellular location">
    <subcellularLocation>
        <location evidence="1">Nucleus</location>
    </subcellularLocation>
</comment>
<evidence type="ECO:0000256" key="2">
    <source>
        <dbReference type="ARBA" id="ARBA00022737"/>
    </source>
</evidence>
<feature type="region of interest" description="Disordered" evidence="5">
    <location>
        <begin position="161"/>
        <end position="181"/>
    </location>
</feature>
<dbReference type="InterPro" id="IPR015495">
    <property type="entry name" value="Myb_TF_plants"/>
</dbReference>
<evidence type="ECO:0000259" key="7">
    <source>
        <dbReference type="PROSITE" id="PS51294"/>
    </source>
</evidence>